<accession>A0A6J5NR73</accession>
<evidence type="ECO:0000256" key="1">
    <source>
        <dbReference type="SAM" id="MobiDB-lite"/>
    </source>
</evidence>
<protein>
    <submittedName>
        <fullName evidence="2">Uncharacterized protein</fullName>
    </submittedName>
</protein>
<gene>
    <name evidence="2" type="ORF">UFOVP783_29</name>
</gene>
<feature type="compositionally biased region" description="Acidic residues" evidence="1">
    <location>
        <begin position="89"/>
        <end position="100"/>
    </location>
</feature>
<reference evidence="2" key="1">
    <citation type="submission" date="2020-04" db="EMBL/GenBank/DDBJ databases">
        <authorList>
            <person name="Chiriac C."/>
            <person name="Salcher M."/>
            <person name="Ghai R."/>
            <person name="Kavagutti S V."/>
        </authorList>
    </citation>
    <scope>NUCLEOTIDE SEQUENCE</scope>
</reference>
<dbReference type="EMBL" id="LR796738">
    <property type="protein sequence ID" value="CAB4162270.1"/>
    <property type="molecule type" value="Genomic_DNA"/>
</dbReference>
<evidence type="ECO:0000313" key="2">
    <source>
        <dbReference type="EMBL" id="CAB4162270.1"/>
    </source>
</evidence>
<proteinExistence type="predicted"/>
<organism evidence="2">
    <name type="scientific">uncultured Caudovirales phage</name>
    <dbReference type="NCBI Taxonomy" id="2100421"/>
    <lineage>
        <taxon>Viruses</taxon>
        <taxon>Duplodnaviria</taxon>
        <taxon>Heunggongvirae</taxon>
        <taxon>Uroviricota</taxon>
        <taxon>Caudoviricetes</taxon>
        <taxon>Peduoviridae</taxon>
        <taxon>Maltschvirus</taxon>
        <taxon>Maltschvirus maltsch</taxon>
    </lineage>
</organism>
<sequence length="106" mass="12141">MRLPVFLAHCKVAILNTLSRTMGFLARRWCPHESLESVECHVVYVTTWRCLLTNEEGCYSESEGKFRCRRCNRIVLGRFRCLTEKGTDPADDDGEDEDPNTEGARA</sequence>
<feature type="region of interest" description="Disordered" evidence="1">
    <location>
        <begin position="84"/>
        <end position="106"/>
    </location>
</feature>
<name>A0A6J5NR73_9CAUD</name>